<dbReference type="VEuPathDB" id="TrichDB:TVAG_409360"/>
<dbReference type="Proteomes" id="UP000001542">
    <property type="component" value="Unassembled WGS sequence"/>
</dbReference>
<protein>
    <submittedName>
        <fullName evidence="2">Uncharacterized protein</fullName>
    </submittedName>
</protein>
<dbReference type="EMBL" id="DS114229">
    <property type="protein sequence ID" value="EAX89153.1"/>
    <property type="molecule type" value="Genomic_DNA"/>
</dbReference>
<dbReference type="OrthoDB" id="10567843at2759"/>
<dbReference type="AlphaFoldDB" id="A2G116"/>
<gene>
    <name evidence="2" type="ORF">TVAG_409360</name>
</gene>
<evidence type="ECO:0000256" key="1">
    <source>
        <dbReference type="SAM" id="MobiDB-lite"/>
    </source>
</evidence>
<evidence type="ECO:0000313" key="2">
    <source>
        <dbReference type="EMBL" id="EAX89153.1"/>
    </source>
</evidence>
<keyword evidence="3" id="KW-1185">Reference proteome</keyword>
<dbReference type="KEGG" id="tva:4746820"/>
<dbReference type="InParanoid" id="A2G116"/>
<name>A2G116_TRIV3</name>
<proteinExistence type="predicted"/>
<accession>A2G116</accession>
<sequence length="624" mass="71238">MSNEKIEPSTMNYVFDMFGKSVSQMLQSSVTQQTMIDELRAQIRSLQTQVTNVCNSFQDFEDRLYIKVQEMRPTIYTRDGIPIDDALEMMQNKINQCTDKVQQQNETLDRFDIDLKQKIDQDAFESQFRDAKNAIDSYSEITQTIQTLQKDFQKQRDDMDSLTEHAMQMVQLKIEQFSNNKTPLGEADVLDANDEYAKKSYVDQQIKLVASNPFGLPDMSSFTPSGDNIQDQFTLLQMQQEQLEKAYQAQKAKLGQNYDQLYSKLDEEEDEDFEDDSKEEIFVDDFDLGDDFIFEDSEPEKEIEFRSISIDNDGNIDDESTYTDKKHSTGSRRNVGVQAQIQAKKTARSHLREQIKAKKAQTEAPSAATTKEVSGGGATLSSADEQKIQNSIVNSIMTKVENMLIDFFSMQSGLKLEKNDAKVLINQLSVVQKLKDEYKKLKLLLQGKMDSLKCNQELEIRVTRQDFFSYLTQIFPNNQLLQKVMQSSVKTTLPTLKKESPRSRPKTSIDDKDEIRVRAKTAKTQSSTQQQNLVPARNSRLLALNQKFLRGADGRYYLRDLGGEQSGITTPNITGQTKTGMNPENAMDFQPFVPDTHVKTDTNERAMTAMSSKHRSKTPTDSTE</sequence>
<feature type="region of interest" description="Disordered" evidence="1">
    <location>
        <begin position="308"/>
        <end position="337"/>
    </location>
</feature>
<dbReference type="VEuPathDB" id="TrichDB:TVAGG3_0230760"/>
<feature type="region of interest" description="Disordered" evidence="1">
    <location>
        <begin position="602"/>
        <end position="624"/>
    </location>
</feature>
<feature type="compositionally biased region" description="Basic and acidic residues" evidence="1">
    <location>
        <begin position="496"/>
        <end position="514"/>
    </location>
</feature>
<dbReference type="RefSeq" id="XP_001302083.1">
    <property type="nucleotide sequence ID" value="XM_001302082.1"/>
</dbReference>
<feature type="region of interest" description="Disordered" evidence="1">
    <location>
        <begin position="491"/>
        <end position="514"/>
    </location>
</feature>
<feature type="compositionally biased region" description="Polar residues" evidence="1">
    <location>
        <begin position="363"/>
        <end position="372"/>
    </location>
</feature>
<organism evidence="2 3">
    <name type="scientific">Trichomonas vaginalis (strain ATCC PRA-98 / G3)</name>
    <dbReference type="NCBI Taxonomy" id="412133"/>
    <lineage>
        <taxon>Eukaryota</taxon>
        <taxon>Metamonada</taxon>
        <taxon>Parabasalia</taxon>
        <taxon>Trichomonadida</taxon>
        <taxon>Trichomonadidae</taxon>
        <taxon>Trichomonas</taxon>
    </lineage>
</organism>
<feature type="region of interest" description="Disordered" evidence="1">
    <location>
        <begin position="356"/>
        <end position="381"/>
    </location>
</feature>
<evidence type="ECO:0000313" key="3">
    <source>
        <dbReference type="Proteomes" id="UP000001542"/>
    </source>
</evidence>
<reference evidence="2" key="1">
    <citation type="submission" date="2006-10" db="EMBL/GenBank/DDBJ databases">
        <authorList>
            <person name="Amadeo P."/>
            <person name="Zhao Q."/>
            <person name="Wortman J."/>
            <person name="Fraser-Liggett C."/>
            <person name="Carlton J."/>
        </authorList>
    </citation>
    <scope>NUCLEOTIDE SEQUENCE</scope>
    <source>
        <strain evidence="2">G3</strain>
    </source>
</reference>
<dbReference type="SMR" id="A2G116"/>
<reference evidence="2" key="2">
    <citation type="journal article" date="2007" name="Science">
        <title>Draft genome sequence of the sexually transmitted pathogen Trichomonas vaginalis.</title>
        <authorList>
            <person name="Carlton J.M."/>
            <person name="Hirt R.P."/>
            <person name="Silva J.C."/>
            <person name="Delcher A.L."/>
            <person name="Schatz M."/>
            <person name="Zhao Q."/>
            <person name="Wortman J.R."/>
            <person name="Bidwell S.L."/>
            <person name="Alsmark U.C.M."/>
            <person name="Besteiro S."/>
            <person name="Sicheritz-Ponten T."/>
            <person name="Noel C.J."/>
            <person name="Dacks J.B."/>
            <person name="Foster P.G."/>
            <person name="Simillion C."/>
            <person name="Van de Peer Y."/>
            <person name="Miranda-Saavedra D."/>
            <person name="Barton G.J."/>
            <person name="Westrop G.D."/>
            <person name="Mueller S."/>
            <person name="Dessi D."/>
            <person name="Fiori P.L."/>
            <person name="Ren Q."/>
            <person name="Paulsen I."/>
            <person name="Zhang H."/>
            <person name="Bastida-Corcuera F.D."/>
            <person name="Simoes-Barbosa A."/>
            <person name="Brown M.T."/>
            <person name="Hayes R.D."/>
            <person name="Mukherjee M."/>
            <person name="Okumura C.Y."/>
            <person name="Schneider R."/>
            <person name="Smith A.J."/>
            <person name="Vanacova S."/>
            <person name="Villalvazo M."/>
            <person name="Haas B.J."/>
            <person name="Pertea M."/>
            <person name="Feldblyum T.V."/>
            <person name="Utterback T.R."/>
            <person name="Shu C.L."/>
            <person name="Osoegawa K."/>
            <person name="de Jong P.J."/>
            <person name="Hrdy I."/>
            <person name="Horvathova L."/>
            <person name="Zubacova Z."/>
            <person name="Dolezal P."/>
            <person name="Malik S.B."/>
            <person name="Logsdon J.M. Jr."/>
            <person name="Henze K."/>
            <person name="Gupta A."/>
            <person name="Wang C.C."/>
            <person name="Dunne R.L."/>
            <person name="Upcroft J.A."/>
            <person name="Upcroft P."/>
            <person name="White O."/>
            <person name="Salzberg S.L."/>
            <person name="Tang P."/>
            <person name="Chiu C.-H."/>
            <person name="Lee Y.-S."/>
            <person name="Embley T.M."/>
            <person name="Coombs G.H."/>
            <person name="Mottram J.C."/>
            <person name="Tachezy J."/>
            <person name="Fraser-Liggett C.M."/>
            <person name="Johnson P.J."/>
        </authorList>
    </citation>
    <scope>NUCLEOTIDE SEQUENCE [LARGE SCALE GENOMIC DNA]</scope>
    <source>
        <strain evidence="2">G3</strain>
    </source>
</reference>